<keyword evidence="3" id="KW-1185">Reference proteome</keyword>
<gene>
    <name evidence="2" type="ORF">DGYR_LOCUS2723</name>
</gene>
<dbReference type="AlphaFoldDB" id="A0A7I8VET9"/>
<sequence length="127" mass="14051">MLHAHELSAVEEHLSSKAEAMLNGQIPNGNVQSLHNPEVFFVRASPVSPPPPPPPTKSIQRRPSIGPEERKALECFNEIYEGFDDSEPPTPVRSNMITLAEVHEQPKHRTIINVTESGAYDNIAYSS</sequence>
<dbReference type="EMBL" id="CAJFCJ010000004">
    <property type="protein sequence ID" value="CAD5113789.1"/>
    <property type="molecule type" value="Genomic_DNA"/>
</dbReference>
<dbReference type="Proteomes" id="UP000549394">
    <property type="component" value="Unassembled WGS sequence"/>
</dbReference>
<evidence type="ECO:0000313" key="3">
    <source>
        <dbReference type="Proteomes" id="UP000549394"/>
    </source>
</evidence>
<comment type="caution">
    <text evidence="2">The sequence shown here is derived from an EMBL/GenBank/DDBJ whole genome shotgun (WGS) entry which is preliminary data.</text>
</comment>
<name>A0A7I8VET9_9ANNE</name>
<proteinExistence type="predicted"/>
<accession>A0A7I8VET9</accession>
<feature type="compositionally biased region" description="Pro residues" evidence="1">
    <location>
        <begin position="47"/>
        <end position="56"/>
    </location>
</feature>
<evidence type="ECO:0000256" key="1">
    <source>
        <dbReference type="SAM" id="MobiDB-lite"/>
    </source>
</evidence>
<reference evidence="2 3" key="1">
    <citation type="submission" date="2020-08" db="EMBL/GenBank/DDBJ databases">
        <authorList>
            <person name="Hejnol A."/>
        </authorList>
    </citation>
    <scope>NUCLEOTIDE SEQUENCE [LARGE SCALE GENOMIC DNA]</scope>
</reference>
<organism evidence="2 3">
    <name type="scientific">Dimorphilus gyrociliatus</name>
    <dbReference type="NCBI Taxonomy" id="2664684"/>
    <lineage>
        <taxon>Eukaryota</taxon>
        <taxon>Metazoa</taxon>
        <taxon>Spiralia</taxon>
        <taxon>Lophotrochozoa</taxon>
        <taxon>Annelida</taxon>
        <taxon>Polychaeta</taxon>
        <taxon>Polychaeta incertae sedis</taxon>
        <taxon>Dinophilidae</taxon>
        <taxon>Dimorphilus</taxon>
    </lineage>
</organism>
<evidence type="ECO:0000313" key="2">
    <source>
        <dbReference type="EMBL" id="CAD5113789.1"/>
    </source>
</evidence>
<feature type="region of interest" description="Disordered" evidence="1">
    <location>
        <begin position="42"/>
        <end position="68"/>
    </location>
</feature>
<protein>
    <submittedName>
        <fullName evidence="2">Uncharacterized protein</fullName>
    </submittedName>
</protein>